<organism evidence="2 3">
    <name type="scientific">Rhodanobacter aciditrophus</name>
    <dbReference type="NCBI Taxonomy" id="1623218"/>
    <lineage>
        <taxon>Bacteria</taxon>
        <taxon>Pseudomonadati</taxon>
        <taxon>Pseudomonadota</taxon>
        <taxon>Gammaproteobacteria</taxon>
        <taxon>Lysobacterales</taxon>
        <taxon>Rhodanobacteraceae</taxon>
        <taxon>Rhodanobacter</taxon>
    </lineage>
</organism>
<dbReference type="Proteomes" id="UP001597059">
    <property type="component" value="Unassembled WGS sequence"/>
</dbReference>
<dbReference type="EMBL" id="JBHTMN010000014">
    <property type="protein sequence ID" value="MFD1384304.1"/>
    <property type="molecule type" value="Genomic_DNA"/>
</dbReference>
<keyword evidence="3" id="KW-1185">Reference proteome</keyword>
<protein>
    <submittedName>
        <fullName evidence="2">Uncharacterized protein</fullName>
    </submittedName>
</protein>
<name>A0ABW4B458_9GAMM</name>
<keyword evidence="1" id="KW-0472">Membrane</keyword>
<evidence type="ECO:0000313" key="2">
    <source>
        <dbReference type="EMBL" id="MFD1384304.1"/>
    </source>
</evidence>
<evidence type="ECO:0000256" key="1">
    <source>
        <dbReference type="SAM" id="Phobius"/>
    </source>
</evidence>
<gene>
    <name evidence="2" type="ORF">ACFQ45_13075</name>
</gene>
<feature type="transmembrane region" description="Helical" evidence="1">
    <location>
        <begin position="26"/>
        <end position="52"/>
    </location>
</feature>
<comment type="caution">
    <text evidence="2">The sequence shown here is derived from an EMBL/GenBank/DDBJ whole genome shotgun (WGS) entry which is preliminary data.</text>
</comment>
<feature type="transmembrane region" description="Helical" evidence="1">
    <location>
        <begin position="64"/>
        <end position="85"/>
    </location>
</feature>
<keyword evidence="1" id="KW-1133">Transmembrane helix</keyword>
<accession>A0ABW4B458</accession>
<sequence>MKFIKLFFFFFPKEKDLNWYLKNERLIANFVGFMAVISMAILVLYISIPFTIGTEIKGVKIQDIGSYLSGITSTGVFVWLIIGYLNQSANNNRQALETKINLELTRESLELTRAMYQEERLGVFSANQPNFIQAFGHKYEHENQTCIAFSFKNIGSTSTDIYIKNSQGYCCSEVVQILEKGESVKIKTEFAYYLDVEDQGKIPMFKKCWIHYRDNIGVSRHASVELYWFSVPVYGKRIPKILIDMPESPEQSIPTFDMEVGGVD</sequence>
<reference evidence="3" key="1">
    <citation type="journal article" date="2019" name="Int. J. Syst. Evol. Microbiol.">
        <title>The Global Catalogue of Microorganisms (GCM) 10K type strain sequencing project: providing services to taxonomists for standard genome sequencing and annotation.</title>
        <authorList>
            <consortium name="The Broad Institute Genomics Platform"/>
            <consortium name="The Broad Institute Genome Sequencing Center for Infectious Disease"/>
            <person name="Wu L."/>
            <person name="Ma J."/>
        </authorList>
    </citation>
    <scope>NUCLEOTIDE SEQUENCE [LARGE SCALE GENOMIC DNA]</scope>
    <source>
        <strain evidence="3">JCM 30774</strain>
    </source>
</reference>
<evidence type="ECO:0000313" key="3">
    <source>
        <dbReference type="Proteomes" id="UP001597059"/>
    </source>
</evidence>
<proteinExistence type="predicted"/>
<dbReference type="RefSeq" id="WP_377368392.1">
    <property type="nucleotide sequence ID" value="NZ_JBHTMN010000014.1"/>
</dbReference>
<keyword evidence="1" id="KW-0812">Transmembrane</keyword>